<reference evidence="2" key="1">
    <citation type="submission" date="2016-10" db="EMBL/GenBank/DDBJ databases">
        <title>Sequence of Gallionella enrichment culture.</title>
        <authorList>
            <person name="Poehlein A."/>
            <person name="Muehling M."/>
            <person name="Daniel R."/>
        </authorList>
    </citation>
    <scope>NUCLEOTIDE SEQUENCE</scope>
</reference>
<evidence type="ECO:0000313" key="2">
    <source>
        <dbReference type="EMBL" id="OIQ63644.1"/>
    </source>
</evidence>
<name>A0A1J5P857_9ZZZZ</name>
<protein>
    <submittedName>
        <fullName evidence="2">Uncharacterized protein</fullName>
    </submittedName>
</protein>
<feature type="region of interest" description="Disordered" evidence="1">
    <location>
        <begin position="78"/>
        <end position="109"/>
    </location>
</feature>
<sequence>MTLDNGDRLTVMAVASEIDRLGPERNGKLDFGFFRRTSAELCAAILQPNDLTPAILQQYLARIDDDRLKRAFSAAIRADQPKVSSVSKSSFKRDNGLWRGLSSRGKPQL</sequence>
<proteinExistence type="predicted"/>
<organism evidence="2">
    <name type="scientific">mine drainage metagenome</name>
    <dbReference type="NCBI Taxonomy" id="410659"/>
    <lineage>
        <taxon>unclassified sequences</taxon>
        <taxon>metagenomes</taxon>
        <taxon>ecological metagenomes</taxon>
    </lineage>
</organism>
<gene>
    <name evidence="2" type="ORF">GALL_548140</name>
</gene>
<dbReference type="AlphaFoldDB" id="A0A1J5P857"/>
<evidence type="ECO:0000256" key="1">
    <source>
        <dbReference type="SAM" id="MobiDB-lite"/>
    </source>
</evidence>
<comment type="caution">
    <text evidence="2">The sequence shown here is derived from an EMBL/GenBank/DDBJ whole genome shotgun (WGS) entry which is preliminary data.</text>
</comment>
<dbReference type="EMBL" id="MLJW01008826">
    <property type="protein sequence ID" value="OIQ63644.1"/>
    <property type="molecule type" value="Genomic_DNA"/>
</dbReference>
<accession>A0A1J5P857</accession>